<evidence type="ECO:0000313" key="3">
    <source>
        <dbReference type="Proteomes" id="UP000480275"/>
    </source>
</evidence>
<dbReference type="Gene3D" id="3.40.50.150">
    <property type="entry name" value="Vaccinia Virus protein VP39"/>
    <property type="match status" value="1"/>
</dbReference>
<evidence type="ECO:0000259" key="1">
    <source>
        <dbReference type="Pfam" id="PF08241"/>
    </source>
</evidence>
<evidence type="ECO:0000313" key="2">
    <source>
        <dbReference type="EMBL" id="MQY50331.1"/>
    </source>
</evidence>
<protein>
    <submittedName>
        <fullName evidence="2">Methyltransferase domain-containing protein</fullName>
    </submittedName>
</protein>
<comment type="caution">
    <text evidence="2">The sequence shown here is derived from an EMBL/GenBank/DDBJ whole genome shotgun (WGS) entry which is preliminary data.</text>
</comment>
<dbReference type="EMBL" id="WIXJ01000001">
    <property type="protein sequence ID" value="MQY50331.1"/>
    <property type="molecule type" value="Genomic_DNA"/>
</dbReference>
<feature type="domain" description="Methyltransferase type 11" evidence="1">
    <location>
        <begin position="68"/>
        <end position="116"/>
    </location>
</feature>
<reference evidence="2 3" key="1">
    <citation type="submission" date="2019-10" db="EMBL/GenBank/DDBJ databases">
        <title>Whole-genome sequence of the purple nonsulfur photosynthetic bacterium Rhodocyclus tenuis.</title>
        <authorList>
            <person name="Kyndt J.A."/>
            <person name="Meyer T.E."/>
        </authorList>
    </citation>
    <scope>NUCLEOTIDE SEQUENCE [LARGE SCALE GENOMIC DNA]</scope>
    <source>
        <strain evidence="2 3">DSM 110</strain>
    </source>
</reference>
<dbReference type="GO" id="GO:0008757">
    <property type="term" value="F:S-adenosylmethionine-dependent methyltransferase activity"/>
    <property type="evidence" value="ECO:0007669"/>
    <property type="project" value="InterPro"/>
</dbReference>
<name>A0A6L5JTH3_RHOTE</name>
<dbReference type="GO" id="GO:0032259">
    <property type="term" value="P:methylation"/>
    <property type="evidence" value="ECO:0007669"/>
    <property type="project" value="UniProtKB-KW"/>
</dbReference>
<keyword evidence="2" id="KW-0489">Methyltransferase</keyword>
<dbReference type="Proteomes" id="UP000480275">
    <property type="component" value="Unassembled WGS sequence"/>
</dbReference>
<proteinExistence type="predicted"/>
<dbReference type="AlphaFoldDB" id="A0A6L5JTH3"/>
<dbReference type="Pfam" id="PF08241">
    <property type="entry name" value="Methyltransf_11"/>
    <property type="match status" value="1"/>
</dbReference>
<organism evidence="2 3">
    <name type="scientific">Rhodocyclus tenuis</name>
    <name type="common">Rhodospirillum tenue</name>
    <dbReference type="NCBI Taxonomy" id="1066"/>
    <lineage>
        <taxon>Bacteria</taxon>
        <taxon>Pseudomonadati</taxon>
        <taxon>Pseudomonadota</taxon>
        <taxon>Betaproteobacteria</taxon>
        <taxon>Rhodocyclales</taxon>
        <taxon>Rhodocyclaceae</taxon>
        <taxon>Rhodocyclus</taxon>
    </lineage>
</organism>
<keyword evidence="2" id="KW-0808">Transferase</keyword>
<dbReference type="SUPFAM" id="SSF53335">
    <property type="entry name" value="S-adenosyl-L-methionine-dependent methyltransferases"/>
    <property type="match status" value="1"/>
</dbReference>
<accession>A0A6L5JTH3</accession>
<dbReference type="InterPro" id="IPR013216">
    <property type="entry name" value="Methyltransf_11"/>
</dbReference>
<sequence>MSIPGLDAWLETPQGRYVMAWEEARLTAITADVFGYNALQFGLPQYGLLDGNRIPLRQKIGESGAVDARCDLRQLPFPAASIDLIVMPHVLEFCSDPHQILREVERVLIPEGQLLITGFNPFSLWGLRRRLPRRPDGFPWNGDYLSLVRLKDWLKLLGFELDRGAFGCYAPPFNDADWLRRSHFMEAAGDRWWGFAGGVYLLRAIKRVHGMRLIMPAWNPRRVPRKAASAVARKEIHHDEL</sequence>
<dbReference type="OrthoDB" id="6191410at2"/>
<dbReference type="InterPro" id="IPR029063">
    <property type="entry name" value="SAM-dependent_MTases_sf"/>
</dbReference>
<gene>
    <name evidence="2" type="ORF">GHK24_00845</name>
</gene>